<dbReference type="PANTHER" id="PTHR39160">
    <property type="entry name" value="CELL WALL-BINDING PROTEIN YOCH"/>
    <property type="match status" value="1"/>
</dbReference>
<evidence type="ECO:0000256" key="1">
    <source>
        <dbReference type="ARBA" id="ARBA00022729"/>
    </source>
</evidence>
<name>A0A2M8QC67_9CHLR</name>
<dbReference type="Gene3D" id="2.40.40.10">
    <property type="entry name" value="RlpA-like domain"/>
    <property type="match status" value="1"/>
</dbReference>
<dbReference type="GO" id="GO:0019867">
    <property type="term" value="C:outer membrane"/>
    <property type="evidence" value="ECO:0007669"/>
    <property type="project" value="InterPro"/>
</dbReference>
<dbReference type="Proteomes" id="UP000230790">
    <property type="component" value="Unassembled WGS sequence"/>
</dbReference>
<dbReference type="GO" id="GO:0009254">
    <property type="term" value="P:peptidoglycan turnover"/>
    <property type="evidence" value="ECO:0007669"/>
    <property type="project" value="InterPro"/>
</dbReference>
<evidence type="ECO:0000313" key="4">
    <source>
        <dbReference type="Proteomes" id="UP000230790"/>
    </source>
</evidence>
<reference evidence="3 4" key="1">
    <citation type="submission" date="2017-11" db="EMBL/GenBank/DDBJ databases">
        <title>Evolution of Phototrophy in the Chloroflexi Phylum Driven by Horizontal Gene Transfer.</title>
        <authorList>
            <person name="Ward L.M."/>
            <person name="Hemp J."/>
            <person name="Shih P.M."/>
            <person name="Mcglynn S.E."/>
            <person name="Fischer W."/>
        </authorList>
    </citation>
    <scope>NUCLEOTIDE SEQUENCE [LARGE SCALE GENOMIC DNA]</scope>
    <source>
        <strain evidence="3">JP3_7</strain>
    </source>
</reference>
<sequence length="102" mass="11340">MLATSYSASTAGVSRSKSWYGLARCGQRMRFGIVAVDPRVISLGSNVYVPGYGIGNACDTGSAIIGKRIDLGYDDDNLKLWYRWVDVYLLTPVPNQIRYRLE</sequence>
<dbReference type="SUPFAM" id="SSF50685">
    <property type="entry name" value="Barwin-like endoglucanases"/>
    <property type="match status" value="1"/>
</dbReference>
<organism evidence="3 4">
    <name type="scientific">Candidatus Thermofonsia Clade 3 bacterium</name>
    <dbReference type="NCBI Taxonomy" id="2364212"/>
    <lineage>
        <taxon>Bacteria</taxon>
        <taxon>Bacillati</taxon>
        <taxon>Chloroflexota</taxon>
        <taxon>Candidatus Thermofontia</taxon>
        <taxon>Candidatus Thermofonsia Clade 3</taxon>
    </lineage>
</organism>
<protein>
    <recommendedName>
        <fullName evidence="2">3D domain-containing protein</fullName>
    </recommendedName>
</protein>
<feature type="domain" description="3D" evidence="2">
    <location>
        <begin position="34"/>
        <end position="71"/>
    </location>
</feature>
<proteinExistence type="predicted"/>
<gene>
    <name evidence="3" type="ORF">CUN48_08950</name>
</gene>
<keyword evidence="1" id="KW-0732">Signal</keyword>
<accession>A0A2M8QC67</accession>
<evidence type="ECO:0000313" key="3">
    <source>
        <dbReference type="EMBL" id="PJF47384.1"/>
    </source>
</evidence>
<dbReference type="Pfam" id="PF06725">
    <property type="entry name" value="3D"/>
    <property type="match status" value="1"/>
</dbReference>
<dbReference type="AlphaFoldDB" id="A0A2M8QC67"/>
<comment type="caution">
    <text evidence="3">The sequence shown here is derived from an EMBL/GenBank/DDBJ whole genome shotgun (WGS) entry which is preliminary data.</text>
</comment>
<dbReference type="EMBL" id="PGTN01000052">
    <property type="protein sequence ID" value="PJF47384.1"/>
    <property type="molecule type" value="Genomic_DNA"/>
</dbReference>
<dbReference type="InterPro" id="IPR051933">
    <property type="entry name" value="Resuscitation_pf_RpfB"/>
</dbReference>
<evidence type="ECO:0000259" key="2">
    <source>
        <dbReference type="Pfam" id="PF06725"/>
    </source>
</evidence>
<dbReference type="InterPro" id="IPR036908">
    <property type="entry name" value="RlpA-like_sf"/>
</dbReference>
<dbReference type="PANTHER" id="PTHR39160:SF4">
    <property type="entry name" value="RESUSCITATION-PROMOTING FACTOR RPFB"/>
    <property type="match status" value="1"/>
</dbReference>
<dbReference type="CDD" id="cd22786">
    <property type="entry name" value="DPBB_YuiC-like"/>
    <property type="match status" value="1"/>
</dbReference>
<dbReference type="InterPro" id="IPR010611">
    <property type="entry name" value="3D_dom"/>
</dbReference>
<dbReference type="GO" id="GO:0004553">
    <property type="term" value="F:hydrolase activity, hydrolyzing O-glycosyl compounds"/>
    <property type="evidence" value="ECO:0007669"/>
    <property type="project" value="InterPro"/>
</dbReference>